<organism evidence="6 7">
    <name type="scientific">Jatrophihabitans lederbergiae</name>
    <dbReference type="NCBI Taxonomy" id="3075547"/>
    <lineage>
        <taxon>Bacteria</taxon>
        <taxon>Bacillati</taxon>
        <taxon>Actinomycetota</taxon>
        <taxon>Actinomycetes</taxon>
        <taxon>Jatrophihabitantales</taxon>
        <taxon>Jatrophihabitantaceae</taxon>
        <taxon>Jatrophihabitans</taxon>
    </lineage>
</organism>
<dbReference type="PROSITE" id="PS50075">
    <property type="entry name" value="CARRIER"/>
    <property type="match status" value="1"/>
</dbReference>
<accession>A0ABU2JGK7</accession>
<dbReference type="PANTHER" id="PTHR43775:SF37">
    <property type="entry name" value="SI:DKEY-61P9.11"/>
    <property type="match status" value="1"/>
</dbReference>
<evidence type="ECO:0000256" key="3">
    <source>
        <dbReference type="ARBA" id="ARBA00022679"/>
    </source>
</evidence>
<dbReference type="InterPro" id="IPR014031">
    <property type="entry name" value="Ketoacyl_synth_C"/>
</dbReference>
<dbReference type="CDD" id="cd00833">
    <property type="entry name" value="PKS"/>
    <property type="match status" value="1"/>
</dbReference>
<dbReference type="SUPFAM" id="SSF47336">
    <property type="entry name" value="ACP-like"/>
    <property type="match status" value="1"/>
</dbReference>
<feature type="domain" description="Ketosynthase family 3 (KS3)" evidence="5">
    <location>
        <begin position="37"/>
        <end position="459"/>
    </location>
</feature>
<dbReference type="Gene3D" id="1.10.1200.10">
    <property type="entry name" value="ACP-like"/>
    <property type="match status" value="1"/>
</dbReference>
<dbReference type="EMBL" id="JAVREH010000054">
    <property type="protein sequence ID" value="MDT0263829.1"/>
    <property type="molecule type" value="Genomic_DNA"/>
</dbReference>
<dbReference type="Pfam" id="PF00109">
    <property type="entry name" value="ketoacyl-synt"/>
    <property type="match status" value="1"/>
</dbReference>
<keyword evidence="2" id="KW-0597">Phosphoprotein</keyword>
<sequence>MPNLAPSADRPDPRLSRAVAIAHDLRDRLSDTLERAREPIAIVGIGCRLPGGVRSTEDFWQLLATGVDGVVTAPTGRWGTPAEVEGATPQDPPLSAGFLDDVESFDPGFFGVAPREARRLDPQQRLFLEVGWSALEDAGCTRGMLAGSATGVFVGANATDHLQLSLADPNAVDMYTVVGNANCIIANRLSYALDLHGPSMVIDTACSSSLVALHLACQSLRLQECDRAVVGGVNLILSPVAARSHQVGLPVAVGGRCRTFDAAADGYARGEGVVAVVVRRLSDAVRDGDRVWAVVHGSAINQDGMTQGIAAPNGLSQRRVIERAVAAAGVRPDQVTLIEAHGTGTSLGDPIEVEALTAVYGQAADQAGRCGLGSVKTNLGHLEAAAGLTGVVKAALALAHRTVPPNLHFRTLNPNIELADSRFFIPTELTAWDEPAERRFAAVSAFGAGGTNAHAILGPAPERDAAPAQLRTRPCLLALSAPSEAGLKRMAESYRDFLLRPPAHEQLFADLCHTAAQRRTQHEFRLCVVADSAGQAGRELSGWLAGAPSVGVYTDRCSPPISGRTVFVFPGQGAQRAGMGRALFERSEAYRQVVSEADEHFRHWIGRSVLGELDRIGGPDSDVALVQPALFTVSVGLAAILGEFGITPDAVLGHSMGEVAAAQVAGALSMADATRVIGLRSRLLRRISGQGQMLVVGLDQAEAAQVVAEHAGQVSVAVVNSPRSTVLSGDPATLGRIANLLRERNVFTKLVQVDVASHSPQVDPLTEDLLDCLTGLEPRKASVPMMSAVTASFLDGSELDPGYWVANLRDPVLFWPATSELIGSGHDVFLELSPHPVLTGAVEQALEEAGRRGVAVTAMHRDADDATGGLAAVAAMHCAGLPVDLRTLWEQQPRVVSLPGYPYEKTVFPLPRPRAAGPEPAVAEPAGLVELPAPVTVLGRPELTACVLAAVAAELGADAAQVDLDAGFFQIGMDSRLATAARLRIEAALGRRLAATVMFEQPTVRQLTEYLLELLNIGSPAATAVVSGPAEPPIAPARPSEALYEMSAQDLQALLADEIRLAGTDTERSLPA</sequence>
<dbReference type="PROSITE" id="PS52004">
    <property type="entry name" value="KS3_2"/>
    <property type="match status" value="1"/>
</dbReference>
<dbReference type="Pfam" id="PF16197">
    <property type="entry name" value="KAsynt_C_assoc"/>
    <property type="match status" value="1"/>
</dbReference>
<dbReference type="Gene3D" id="3.30.70.3290">
    <property type="match status" value="1"/>
</dbReference>
<evidence type="ECO:0000259" key="4">
    <source>
        <dbReference type="PROSITE" id="PS50075"/>
    </source>
</evidence>
<evidence type="ECO:0000259" key="5">
    <source>
        <dbReference type="PROSITE" id="PS52004"/>
    </source>
</evidence>
<feature type="domain" description="Carrier" evidence="4">
    <location>
        <begin position="941"/>
        <end position="1015"/>
    </location>
</feature>
<dbReference type="Pfam" id="PF00550">
    <property type="entry name" value="PP-binding"/>
    <property type="match status" value="1"/>
</dbReference>
<dbReference type="Pfam" id="PF02801">
    <property type="entry name" value="Ketoacyl-synt_C"/>
    <property type="match status" value="1"/>
</dbReference>
<reference evidence="7" key="1">
    <citation type="submission" date="2023-07" db="EMBL/GenBank/DDBJ databases">
        <title>30 novel species of actinomycetes from the DSMZ collection.</title>
        <authorList>
            <person name="Nouioui I."/>
        </authorList>
    </citation>
    <scope>NUCLEOTIDE SEQUENCE [LARGE SCALE GENOMIC DNA]</scope>
    <source>
        <strain evidence="7">DSM 44399</strain>
    </source>
</reference>
<evidence type="ECO:0000313" key="7">
    <source>
        <dbReference type="Proteomes" id="UP001183176"/>
    </source>
</evidence>
<evidence type="ECO:0000313" key="6">
    <source>
        <dbReference type="EMBL" id="MDT0263829.1"/>
    </source>
</evidence>
<dbReference type="InterPro" id="IPR016039">
    <property type="entry name" value="Thiolase-like"/>
</dbReference>
<protein>
    <submittedName>
        <fullName evidence="6">Beta-ketoacyl synthase N-terminal-like domain-containing protein</fullName>
    </submittedName>
</protein>
<keyword evidence="3" id="KW-0808">Transferase</keyword>
<dbReference type="InterPro" id="IPR009081">
    <property type="entry name" value="PP-bd_ACP"/>
</dbReference>
<dbReference type="Pfam" id="PF00698">
    <property type="entry name" value="Acyl_transf_1"/>
    <property type="match status" value="1"/>
</dbReference>
<dbReference type="InterPro" id="IPR036736">
    <property type="entry name" value="ACP-like_sf"/>
</dbReference>
<evidence type="ECO:0000256" key="2">
    <source>
        <dbReference type="ARBA" id="ARBA00022553"/>
    </source>
</evidence>
<keyword evidence="1" id="KW-0596">Phosphopantetheine</keyword>
<dbReference type="InterPro" id="IPR016036">
    <property type="entry name" value="Malonyl_transacylase_ACP-bd"/>
</dbReference>
<dbReference type="InterPro" id="IPR032821">
    <property type="entry name" value="PKS_assoc"/>
</dbReference>
<dbReference type="RefSeq" id="WP_311424973.1">
    <property type="nucleotide sequence ID" value="NZ_JAVREH010000054.1"/>
</dbReference>
<name>A0ABU2JGK7_9ACTN</name>
<dbReference type="InterPro" id="IPR020841">
    <property type="entry name" value="PKS_Beta-ketoAc_synthase_dom"/>
</dbReference>
<dbReference type="InterPro" id="IPR020806">
    <property type="entry name" value="PKS_PP-bd"/>
</dbReference>
<dbReference type="SMART" id="SM01294">
    <property type="entry name" value="PKS_PP_betabranch"/>
    <property type="match status" value="1"/>
</dbReference>
<dbReference type="Proteomes" id="UP001183176">
    <property type="component" value="Unassembled WGS sequence"/>
</dbReference>
<dbReference type="SMART" id="SM00825">
    <property type="entry name" value="PKS_KS"/>
    <property type="match status" value="1"/>
</dbReference>
<dbReference type="PANTHER" id="PTHR43775">
    <property type="entry name" value="FATTY ACID SYNTHASE"/>
    <property type="match status" value="1"/>
</dbReference>
<dbReference type="InterPro" id="IPR050091">
    <property type="entry name" value="PKS_NRPS_Biosynth_Enz"/>
</dbReference>
<dbReference type="SUPFAM" id="SSF53901">
    <property type="entry name" value="Thiolase-like"/>
    <property type="match status" value="1"/>
</dbReference>
<dbReference type="Gene3D" id="3.40.47.10">
    <property type="match status" value="1"/>
</dbReference>
<dbReference type="InterPro" id="IPR001227">
    <property type="entry name" value="Ac_transferase_dom_sf"/>
</dbReference>
<dbReference type="PROSITE" id="PS00606">
    <property type="entry name" value="KS3_1"/>
    <property type="match status" value="1"/>
</dbReference>
<gene>
    <name evidence="6" type="ORF">RM423_20860</name>
</gene>
<dbReference type="InterPro" id="IPR014043">
    <property type="entry name" value="Acyl_transferase_dom"/>
</dbReference>
<proteinExistence type="predicted"/>
<comment type="caution">
    <text evidence="6">The sequence shown here is derived from an EMBL/GenBank/DDBJ whole genome shotgun (WGS) entry which is preliminary data.</text>
</comment>
<keyword evidence="7" id="KW-1185">Reference proteome</keyword>
<evidence type="ECO:0000256" key="1">
    <source>
        <dbReference type="ARBA" id="ARBA00022450"/>
    </source>
</evidence>
<dbReference type="SUPFAM" id="SSF52151">
    <property type="entry name" value="FabD/lysophospholipase-like"/>
    <property type="match status" value="1"/>
</dbReference>
<dbReference type="SMART" id="SM00827">
    <property type="entry name" value="PKS_AT"/>
    <property type="match status" value="1"/>
</dbReference>
<dbReference type="InterPro" id="IPR016035">
    <property type="entry name" value="Acyl_Trfase/lysoPLipase"/>
</dbReference>
<dbReference type="Gene3D" id="3.40.366.10">
    <property type="entry name" value="Malonyl-Coenzyme A Acyl Carrier Protein, domain 2"/>
    <property type="match status" value="1"/>
</dbReference>
<dbReference type="SMART" id="SM00823">
    <property type="entry name" value="PKS_PP"/>
    <property type="match status" value="1"/>
</dbReference>
<dbReference type="SUPFAM" id="SSF55048">
    <property type="entry name" value="Probable ACP-binding domain of malonyl-CoA ACP transacylase"/>
    <property type="match status" value="1"/>
</dbReference>
<dbReference type="InterPro" id="IPR018201">
    <property type="entry name" value="Ketoacyl_synth_AS"/>
</dbReference>
<dbReference type="InterPro" id="IPR014030">
    <property type="entry name" value="Ketoacyl_synth_N"/>
</dbReference>